<keyword evidence="5" id="KW-0411">Iron-sulfur</keyword>
<proteinExistence type="inferred from homology"/>
<dbReference type="AlphaFoldDB" id="A0A5D0MJR9"/>
<protein>
    <submittedName>
        <fullName evidence="9">Fumarate hydratase</fullName>
        <ecNumber evidence="9">4.2.1.2</ecNumber>
    </submittedName>
</protein>
<reference evidence="9" key="1">
    <citation type="submission" date="2019-08" db="EMBL/GenBank/DDBJ databases">
        <title>Genomic characterization of a novel candidate phylum (ARYD3) from a high temperature, high salinity tertiary oil reservoir in north central Oklahoma, USA.</title>
        <authorList>
            <person name="Youssef N.H."/>
            <person name="Yadav A."/>
            <person name="Elshahed M.S."/>
        </authorList>
    </citation>
    <scope>NUCLEOTIDE SEQUENCE [LARGE SCALE GENOMIC DNA]</scope>
    <source>
        <strain evidence="9">ARYD3</strain>
    </source>
</reference>
<organism evidence="9 10">
    <name type="scientific">Candidatus Mcinerneyibacterium aminivorans</name>
    <dbReference type="NCBI Taxonomy" id="2703815"/>
    <lineage>
        <taxon>Bacteria</taxon>
        <taxon>Candidatus Macinerneyibacteriota</taxon>
        <taxon>Candidatus Mcinerneyibacteria</taxon>
        <taxon>Candidatus Mcinerneyibacteriales</taxon>
        <taxon>Candidatus Mcinerneyibacteriaceae</taxon>
        <taxon>Candidatus Mcinerneyibacterium</taxon>
    </lineage>
</organism>
<keyword evidence="6 9" id="KW-0456">Lyase</keyword>
<sequence length="280" mass="31647">MRFIEYSSLVEKIKEIVYRANFQLPSDVKKIIQKKRDAEEGRNKKLLNLIIENYKIAEKEELPLCQDSGIAIFFVEMGKKVAVKNGSINEALDQAVREIYKKYSLRKSVVSHPLKRENTQTNTPPIIYYEMVEGDRIKISFMPKGGGSENMSRIKMFNPSAEEEEIVDFIFRTVKEAGPNPCPPVILGIGMGGTFDYAPFLAKKALLRDIGERNKKRDIANLENRITRLINENSDVGIQGLGGKTTVLDTFIEIYPCHIASLPVAVNINCHSSRHSEVVI</sequence>
<dbReference type="GO" id="GO:0051539">
    <property type="term" value="F:4 iron, 4 sulfur cluster binding"/>
    <property type="evidence" value="ECO:0007669"/>
    <property type="project" value="UniProtKB-KW"/>
</dbReference>
<evidence type="ECO:0000256" key="1">
    <source>
        <dbReference type="ARBA" id="ARBA00008876"/>
    </source>
</evidence>
<evidence type="ECO:0000256" key="4">
    <source>
        <dbReference type="ARBA" id="ARBA00023004"/>
    </source>
</evidence>
<evidence type="ECO:0000256" key="7">
    <source>
        <dbReference type="SAM" id="Coils"/>
    </source>
</evidence>
<evidence type="ECO:0000256" key="3">
    <source>
        <dbReference type="ARBA" id="ARBA00022723"/>
    </source>
</evidence>
<comment type="caution">
    <text evidence="9">The sequence shown here is derived from an EMBL/GenBank/DDBJ whole genome shotgun (WGS) entry which is preliminary data.</text>
</comment>
<evidence type="ECO:0000256" key="6">
    <source>
        <dbReference type="ARBA" id="ARBA00023239"/>
    </source>
</evidence>
<feature type="domain" description="Fe-S hydro-lyase tartrate dehydratase alpha-type catalytic" evidence="8">
    <location>
        <begin position="11"/>
        <end position="278"/>
    </location>
</feature>
<dbReference type="InterPro" id="IPR004646">
    <property type="entry name" value="Fe-S_hydro-lyase_TtdA-typ_cat"/>
</dbReference>
<evidence type="ECO:0000256" key="2">
    <source>
        <dbReference type="ARBA" id="ARBA00022485"/>
    </source>
</evidence>
<evidence type="ECO:0000259" key="8">
    <source>
        <dbReference type="Pfam" id="PF05681"/>
    </source>
</evidence>
<dbReference type="PANTHER" id="PTHR30389">
    <property type="entry name" value="FUMARATE HYDRATASE-RELATED"/>
    <property type="match status" value="1"/>
</dbReference>
<comment type="similarity">
    <text evidence="1">Belongs to the class-I fumarase family.</text>
</comment>
<name>A0A5D0MJR9_9BACT</name>
<accession>A0A5D0MJR9</accession>
<gene>
    <name evidence="9" type="ORF">FXF47_00805</name>
</gene>
<keyword evidence="3" id="KW-0479">Metal-binding</keyword>
<dbReference type="PANTHER" id="PTHR30389:SF17">
    <property type="entry name" value="L(+)-TARTRATE DEHYDRATASE SUBUNIT ALPHA-RELATED"/>
    <property type="match status" value="1"/>
</dbReference>
<dbReference type="GO" id="GO:0046872">
    <property type="term" value="F:metal ion binding"/>
    <property type="evidence" value="ECO:0007669"/>
    <property type="project" value="UniProtKB-KW"/>
</dbReference>
<dbReference type="EC" id="4.2.1.2" evidence="9"/>
<dbReference type="NCBIfam" id="TIGR00722">
    <property type="entry name" value="ttdA_fumA_fumB"/>
    <property type="match status" value="1"/>
</dbReference>
<evidence type="ECO:0000256" key="5">
    <source>
        <dbReference type="ARBA" id="ARBA00023014"/>
    </source>
</evidence>
<keyword evidence="10" id="KW-1185">Reference proteome</keyword>
<dbReference type="Proteomes" id="UP000324143">
    <property type="component" value="Unassembled WGS sequence"/>
</dbReference>
<evidence type="ECO:0000313" key="9">
    <source>
        <dbReference type="EMBL" id="TYB32155.1"/>
    </source>
</evidence>
<dbReference type="Pfam" id="PF05681">
    <property type="entry name" value="Fumerase"/>
    <property type="match status" value="1"/>
</dbReference>
<feature type="coiled-coil region" evidence="7">
    <location>
        <begin position="212"/>
        <end position="239"/>
    </location>
</feature>
<keyword evidence="2" id="KW-0004">4Fe-4S</keyword>
<dbReference type="EMBL" id="VSIX01000004">
    <property type="protein sequence ID" value="TYB32155.1"/>
    <property type="molecule type" value="Genomic_DNA"/>
</dbReference>
<evidence type="ECO:0000313" key="10">
    <source>
        <dbReference type="Proteomes" id="UP000324143"/>
    </source>
</evidence>
<dbReference type="GO" id="GO:0004333">
    <property type="term" value="F:fumarate hydratase activity"/>
    <property type="evidence" value="ECO:0007669"/>
    <property type="project" value="UniProtKB-EC"/>
</dbReference>
<dbReference type="InterPro" id="IPR051208">
    <property type="entry name" value="Class-I_Fumarase/Tartrate_DH"/>
</dbReference>
<dbReference type="NCBIfam" id="NF004885">
    <property type="entry name" value="PRK06246.1"/>
    <property type="match status" value="1"/>
</dbReference>
<keyword evidence="4" id="KW-0408">Iron</keyword>
<keyword evidence="7" id="KW-0175">Coiled coil</keyword>